<dbReference type="KEGG" id="dsc:ABOD76_21275"/>
<geneLocation type="plasmid" evidence="1">
    <name>pDson02</name>
</geneLocation>
<accession>A0AAU7UFG4</accession>
<sequence length="153" mass="16349">MLTTPLAAAAPDLKGATLCLSPETTIFVMVEDGVPLKLTGLENQLYVELKKVLRTGAVTYQDATACSRSSANLTLSLRVRPIQGSSALETQVSTRVQDSTSPGATSWMGGEYRWSTVEYGKVSPGKAEVTAELLNGTRTSLSRLVNAWKAANR</sequence>
<dbReference type="EMBL" id="CP158300">
    <property type="protein sequence ID" value="XBV87230.1"/>
    <property type="molecule type" value="Genomic_DNA"/>
</dbReference>
<name>A0AAU7UFG4_9DEIO</name>
<proteinExistence type="predicted"/>
<organism evidence="1">
    <name type="scientific">Deinococcus sonorensis KR-87</name>
    <dbReference type="NCBI Taxonomy" id="694439"/>
    <lineage>
        <taxon>Bacteria</taxon>
        <taxon>Thermotogati</taxon>
        <taxon>Deinococcota</taxon>
        <taxon>Deinococci</taxon>
        <taxon>Deinococcales</taxon>
        <taxon>Deinococcaceae</taxon>
        <taxon>Deinococcus</taxon>
    </lineage>
</organism>
<reference evidence="1" key="1">
    <citation type="submission" date="2024-06" db="EMBL/GenBank/DDBJ databases">
        <title>Draft Genome Sequence of Deinococcus sonorensis Type Strain KR-87, a Biofilm Producing Representative of the Genus Deinococcus.</title>
        <authorList>
            <person name="Boren L.S."/>
            <person name="Grosso R.A."/>
            <person name="Hugenberg-Cox A.N."/>
            <person name="Hill J.T.E."/>
            <person name="Albert C.M."/>
            <person name="Tuohy J.M."/>
        </authorList>
    </citation>
    <scope>NUCLEOTIDE SEQUENCE</scope>
    <source>
        <strain evidence="1">KR-87</strain>
        <plasmid evidence="1">pDson02</plasmid>
    </source>
</reference>
<protein>
    <submittedName>
        <fullName evidence="1">Uncharacterized protein</fullName>
    </submittedName>
</protein>
<keyword evidence="1" id="KW-0614">Plasmid</keyword>
<dbReference type="AlphaFoldDB" id="A0AAU7UFG4"/>
<gene>
    <name evidence="1" type="ORF">ABOD76_21275</name>
</gene>
<dbReference type="RefSeq" id="WP_350245380.1">
    <property type="nucleotide sequence ID" value="NZ_CP158300.1"/>
</dbReference>
<evidence type="ECO:0000313" key="1">
    <source>
        <dbReference type="EMBL" id="XBV87230.1"/>
    </source>
</evidence>